<dbReference type="CDD" id="cd01347">
    <property type="entry name" value="ligand_gated_channel"/>
    <property type="match status" value="1"/>
</dbReference>
<keyword evidence="4 8" id="KW-0812">Transmembrane</keyword>
<feature type="domain" description="TonB-dependent receptor plug" evidence="12">
    <location>
        <begin position="62"/>
        <end position="165"/>
    </location>
</feature>
<keyword evidence="16" id="KW-1185">Reference proteome</keyword>
<evidence type="ECO:0000256" key="1">
    <source>
        <dbReference type="ARBA" id="ARBA00004571"/>
    </source>
</evidence>
<keyword evidence="6 8" id="KW-0472">Membrane</keyword>
<feature type="domain" description="TonB-dependent receptor-like beta-barrel" evidence="11">
    <location>
        <begin position="308"/>
        <end position="686"/>
    </location>
</feature>
<dbReference type="Pfam" id="PF00593">
    <property type="entry name" value="TonB_dep_Rec_b-barrel"/>
    <property type="match status" value="1"/>
</dbReference>
<keyword evidence="7 8" id="KW-0998">Cell outer membrane</keyword>
<proteinExistence type="inferred from homology"/>
<dbReference type="GO" id="GO:0015344">
    <property type="term" value="F:siderophore uptake transmembrane transporter activity"/>
    <property type="evidence" value="ECO:0007669"/>
    <property type="project" value="TreeGrafter"/>
</dbReference>
<dbReference type="EMBL" id="CP066026">
    <property type="protein sequence ID" value="QQB87629.1"/>
    <property type="molecule type" value="Genomic_DNA"/>
</dbReference>
<dbReference type="GO" id="GO:0044718">
    <property type="term" value="P:siderophore transmembrane transport"/>
    <property type="evidence" value="ECO:0007669"/>
    <property type="project" value="TreeGrafter"/>
</dbReference>
<evidence type="ECO:0000256" key="5">
    <source>
        <dbReference type="ARBA" id="ARBA00023077"/>
    </source>
</evidence>
<dbReference type="InterPro" id="IPR037066">
    <property type="entry name" value="Plug_dom_sf"/>
</dbReference>
<evidence type="ECO:0000256" key="7">
    <source>
        <dbReference type="ARBA" id="ARBA00023237"/>
    </source>
</evidence>
<sequence>MFFSPRLPSVRRNGLVAMSVLLAGTTLGSTAAAQTARQAQGETASSVEDVVVTAARTILPASALPMTVEVIDRKSLAEQVAISGSVIDAVATLSPSFSPTRQKLTGSGESLRGRSPLFAINGIPQSTPIRDGSRDGYTIDPFFVDRVELIYGSNALQGIGATGGVVNQVTVGAPTADGLSGRMLAQVSSSGGPEGDGIGAKLGGLAAYRHGDFDGVFGVAYDQRGAFYDANGRRVGVDNTQGEVQDSKALSFFGRFGWDLNDTVRLDLLANRFELKGDGDYVVVAGDRLIGRPASSKRGQVEGQPAANRVETVSASLTDSDLAGGDFSAQVFFNRTRDTFGGDRSATFQDASIAPIGTLFDQSSNRSRKLGARASYERAVPGVPGLTATLGLDAMKDRTEQLMIATNRAWVPPTEFQSVAPFVQANMRLFDGRVRLAGGVRQENVELSIDDFTTLASYGSRRVTGGKPKFEATLVNGGVVYEPLDGVRAYVSYAEGYTVPDVGRILRSINVDGVTVEGFLDISPVVSDNQEIGLEVKRGPFEAGATYFWSSSDLGQFLVRNADGVYDVQRQAVEIEGLELNLRARTPIEGLTVSTGYARLRGQTDTNDDGRVDRDLDGANISPDRINAAAVYANGPLSARLQVQAYLARDFEGGDVRNNFEGYTVADAYLRYDFAFGGVSLAVQNLFNEDYVTYSSDTSNPADNLRYFAGRGRSFTLGWDRRF</sequence>
<evidence type="ECO:0000259" key="12">
    <source>
        <dbReference type="Pfam" id="PF07715"/>
    </source>
</evidence>
<keyword evidence="10" id="KW-0732">Signal</keyword>
<dbReference type="GO" id="GO:0009279">
    <property type="term" value="C:cell outer membrane"/>
    <property type="evidence" value="ECO:0007669"/>
    <property type="project" value="UniProtKB-SubCell"/>
</dbReference>
<feature type="signal peptide" evidence="10">
    <location>
        <begin position="1"/>
        <end position="31"/>
    </location>
</feature>
<organism evidence="13 15">
    <name type="scientific">Brevundimonas diminuta</name>
    <name type="common">Pseudomonas diminuta</name>
    <dbReference type="NCBI Taxonomy" id="293"/>
    <lineage>
        <taxon>Bacteria</taxon>
        <taxon>Pseudomonadati</taxon>
        <taxon>Pseudomonadota</taxon>
        <taxon>Alphaproteobacteria</taxon>
        <taxon>Caulobacterales</taxon>
        <taxon>Caulobacteraceae</taxon>
        <taxon>Brevundimonas</taxon>
    </lineage>
</organism>
<evidence type="ECO:0000256" key="4">
    <source>
        <dbReference type="ARBA" id="ARBA00022692"/>
    </source>
</evidence>
<dbReference type="InterPro" id="IPR000531">
    <property type="entry name" value="Beta-barrel_TonB"/>
</dbReference>
<accession>A0A410NYV8</accession>
<evidence type="ECO:0000313" key="15">
    <source>
        <dbReference type="Proteomes" id="UP000287388"/>
    </source>
</evidence>
<dbReference type="AlphaFoldDB" id="A0A410NYV8"/>
<evidence type="ECO:0000256" key="6">
    <source>
        <dbReference type="ARBA" id="ARBA00023136"/>
    </source>
</evidence>
<dbReference type="InterPro" id="IPR012910">
    <property type="entry name" value="Plug_dom"/>
</dbReference>
<dbReference type="Proteomes" id="UP000596117">
    <property type="component" value="Chromosome"/>
</dbReference>
<gene>
    <name evidence="13" type="ORF">EQG53_11795</name>
    <name evidence="14" type="ORF">I6H83_10645</name>
</gene>
<dbReference type="PANTHER" id="PTHR30069:SF42">
    <property type="entry name" value="FERRIC AEROBACTIN RECEPTOR"/>
    <property type="match status" value="1"/>
</dbReference>
<dbReference type="PANTHER" id="PTHR30069">
    <property type="entry name" value="TONB-DEPENDENT OUTER MEMBRANE RECEPTOR"/>
    <property type="match status" value="1"/>
</dbReference>
<keyword evidence="13" id="KW-0675">Receptor</keyword>
<keyword evidence="3 8" id="KW-1134">Transmembrane beta strand</keyword>
<evidence type="ECO:0000313" key="13">
    <source>
        <dbReference type="EMBL" id="QAT14991.1"/>
    </source>
</evidence>
<reference evidence="14 16" key="2">
    <citation type="submission" date="2020-12" db="EMBL/GenBank/DDBJ databases">
        <title>FDA dAtabase for Regulatory Grade micrObial Sequences (FDA-ARGOS): Supporting development and validation of Infectious Disease Dx tests.</title>
        <authorList>
            <person name="Kerrigan L."/>
            <person name="Long C."/>
            <person name="Tallon L."/>
            <person name="Sadzewicz L."/>
            <person name="Zhao X."/>
            <person name="Boylan J."/>
            <person name="Ott S."/>
            <person name="Bowen H."/>
            <person name="Vavikolanu K."/>
            <person name="Mehta A."/>
            <person name="Aluvathingal J."/>
            <person name="Nadendla S."/>
            <person name="Yan Y."/>
            <person name="Sichtig H."/>
        </authorList>
    </citation>
    <scope>NUCLEOTIDE SEQUENCE [LARGE SCALE GENOMIC DNA]</scope>
    <source>
        <strain evidence="14 16">FDAARGOS_1026</strain>
    </source>
</reference>
<evidence type="ECO:0000259" key="11">
    <source>
        <dbReference type="Pfam" id="PF00593"/>
    </source>
</evidence>
<evidence type="ECO:0000256" key="3">
    <source>
        <dbReference type="ARBA" id="ARBA00022452"/>
    </source>
</evidence>
<dbReference type="Pfam" id="PF07715">
    <property type="entry name" value="Plug"/>
    <property type="match status" value="1"/>
</dbReference>
<comment type="similarity">
    <text evidence="8 9">Belongs to the TonB-dependent receptor family.</text>
</comment>
<evidence type="ECO:0000256" key="2">
    <source>
        <dbReference type="ARBA" id="ARBA00022448"/>
    </source>
</evidence>
<comment type="subcellular location">
    <subcellularLocation>
        <location evidence="1 8">Cell outer membrane</location>
        <topology evidence="1 8">Multi-pass membrane protein</topology>
    </subcellularLocation>
</comment>
<evidence type="ECO:0000313" key="14">
    <source>
        <dbReference type="EMBL" id="QQB87629.1"/>
    </source>
</evidence>
<dbReference type="InterPro" id="IPR036942">
    <property type="entry name" value="Beta-barrel_TonB_sf"/>
</dbReference>
<dbReference type="KEGG" id="bdm:EQG53_11795"/>
<keyword evidence="5 9" id="KW-0798">TonB box</keyword>
<reference evidence="13 15" key="1">
    <citation type="submission" date="2019-01" db="EMBL/GenBank/DDBJ databases">
        <title>Brevundimonas diminuta Genome sequencing and assembly.</title>
        <authorList>
            <person name="Chen H."/>
        </authorList>
    </citation>
    <scope>NUCLEOTIDE SEQUENCE [LARGE SCALE GENOMIC DNA]</scope>
    <source>
        <strain evidence="13">ATCC</strain>
        <strain evidence="15">ATCC(B) 19146</strain>
    </source>
</reference>
<dbReference type="Gene3D" id="2.170.130.10">
    <property type="entry name" value="TonB-dependent receptor, plug domain"/>
    <property type="match status" value="1"/>
</dbReference>
<dbReference type="Proteomes" id="UP000287388">
    <property type="component" value="Chromosome"/>
</dbReference>
<dbReference type="RefSeq" id="WP_046654023.1">
    <property type="nucleotide sequence ID" value="NZ_BJNC01000008.1"/>
</dbReference>
<dbReference type="InterPro" id="IPR039426">
    <property type="entry name" value="TonB-dep_rcpt-like"/>
</dbReference>
<dbReference type="Gene3D" id="2.40.170.20">
    <property type="entry name" value="TonB-dependent receptor, beta-barrel domain"/>
    <property type="match status" value="1"/>
</dbReference>
<evidence type="ECO:0000256" key="9">
    <source>
        <dbReference type="RuleBase" id="RU003357"/>
    </source>
</evidence>
<evidence type="ECO:0000313" key="16">
    <source>
        <dbReference type="Proteomes" id="UP000596117"/>
    </source>
</evidence>
<dbReference type="SUPFAM" id="SSF56935">
    <property type="entry name" value="Porins"/>
    <property type="match status" value="1"/>
</dbReference>
<name>A0A410NYV8_BREDI</name>
<keyword evidence="2 8" id="KW-0813">Transport</keyword>
<evidence type="ECO:0000256" key="8">
    <source>
        <dbReference type="PROSITE-ProRule" id="PRU01360"/>
    </source>
</evidence>
<protein>
    <submittedName>
        <fullName evidence="13">TonB-dependent receptor</fullName>
    </submittedName>
</protein>
<feature type="chain" id="PRO_5019113582" evidence="10">
    <location>
        <begin position="32"/>
        <end position="723"/>
    </location>
</feature>
<dbReference type="EMBL" id="CP035093">
    <property type="protein sequence ID" value="QAT14991.1"/>
    <property type="molecule type" value="Genomic_DNA"/>
</dbReference>
<evidence type="ECO:0000256" key="10">
    <source>
        <dbReference type="SAM" id="SignalP"/>
    </source>
</evidence>
<dbReference type="PROSITE" id="PS52016">
    <property type="entry name" value="TONB_DEPENDENT_REC_3"/>
    <property type="match status" value="1"/>
</dbReference>